<keyword evidence="1" id="KW-0732">Signal</keyword>
<dbReference type="OrthoDB" id="5832220at2759"/>
<dbReference type="EMBL" id="CAJFDH010000004">
    <property type="protein sequence ID" value="CAD5220128.1"/>
    <property type="molecule type" value="Genomic_DNA"/>
</dbReference>
<dbReference type="Proteomes" id="UP000614601">
    <property type="component" value="Unassembled WGS sequence"/>
</dbReference>
<evidence type="ECO:0000256" key="1">
    <source>
        <dbReference type="SAM" id="SignalP"/>
    </source>
</evidence>
<accession>A0A811KU43</accession>
<sequence length="286" mass="33221">MRPFLIQLLVYFTYVLGQKLVAKFEVTSVDSRSVVVRIVGAGNVTRFDMNVHIFDLDRLKEFRRSELSSMRYEDQLFSFDGLTAGTWFAIRIHYRLVYRTDEGFADFATKQELIVRTKDDNDRNRPDPPTNLSKNLLVRPRQDELVQLEGIVSDPFHINVSLLLTFPLRSKVNTVIVPELKCELGTVKPPAQQLHSNNVKVYFDLHRLMALQRTQTQTPNCYRLCIYPFVRASIDDKMETFRAKEWCGSLEEAYELIGAPTNGRNQSGFSWLLGFLLYIFFRVFSN</sequence>
<comment type="caution">
    <text evidence="2">The sequence shown here is derived from an EMBL/GenBank/DDBJ whole genome shotgun (WGS) entry which is preliminary data.</text>
</comment>
<reference evidence="2" key="1">
    <citation type="submission" date="2020-09" db="EMBL/GenBank/DDBJ databases">
        <authorList>
            <person name="Kikuchi T."/>
        </authorList>
    </citation>
    <scope>NUCLEOTIDE SEQUENCE</scope>
    <source>
        <strain evidence="2">SH1</strain>
    </source>
</reference>
<evidence type="ECO:0000313" key="3">
    <source>
        <dbReference type="Proteomes" id="UP000614601"/>
    </source>
</evidence>
<feature type="chain" id="PRO_5035595222" evidence="1">
    <location>
        <begin position="18"/>
        <end position="286"/>
    </location>
</feature>
<dbReference type="AlphaFoldDB" id="A0A811KU43"/>
<dbReference type="Proteomes" id="UP000783686">
    <property type="component" value="Unassembled WGS sequence"/>
</dbReference>
<gene>
    <name evidence="2" type="ORF">BOKJ2_LOCUS8789</name>
</gene>
<dbReference type="EMBL" id="CAJFCW020000004">
    <property type="protein sequence ID" value="CAG9113243.1"/>
    <property type="molecule type" value="Genomic_DNA"/>
</dbReference>
<organism evidence="2 3">
    <name type="scientific">Bursaphelenchus okinawaensis</name>
    <dbReference type="NCBI Taxonomy" id="465554"/>
    <lineage>
        <taxon>Eukaryota</taxon>
        <taxon>Metazoa</taxon>
        <taxon>Ecdysozoa</taxon>
        <taxon>Nematoda</taxon>
        <taxon>Chromadorea</taxon>
        <taxon>Rhabditida</taxon>
        <taxon>Tylenchina</taxon>
        <taxon>Tylenchomorpha</taxon>
        <taxon>Aphelenchoidea</taxon>
        <taxon>Aphelenchoididae</taxon>
        <taxon>Bursaphelenchus</taxon>
    </lineage>
</organism>
<keyword evidence="3" id="KW-1185">Reference proteome</keyword>
<feature type="signal peptide" evidence="1">
    <location>
        <begin position="1"/>
        <end position="17"/>
    </location>
</feature>
<protein>
    <submittedName>
        <fullName evidence="2">Uncharacterized protein</fullName>
    </submittedName>
</protein>
<evidence type="ECO:0000313" key="2">
    <source>
        <dbReference type="EMBL" id="CAD5220128.1"/>
    </source>
</evidence>
<proteinExistence type="predicted"/>
<name>A0A811KU43_9BILA</name>